<dbReference type="Pfam" id="PF14317">
    <property type="entry name" value="YcxB"/>
    <property type="match status" value="1"/>
</dbReference>
<keyword evidence="3" id="KW-1185">Reference proteome</keyword>
<feature type="domain" description="YcxB-like C-terminal" evidence="1">
    <location>
        <begin position="96"/>
        <end position="155"/>
    </location>
</feature>
<gene>
    <name evidence="2" type="ORF">CCAX7_56850</name>
</gene>
<accession>A0A402D0J5</accession>
<dbReference type="RefSeq" id="WP_119323035.1">
    <property type="nucleotide sequence ID" value="NZ_AP025739.1"/>
</dbReference>
<dbReference type="KEGG" id="ccot:CCAX7_56850"/>
<proteinExistence type="predicted"/>
<dbReference type="InterPro" id="IPR025588">
    <property type="entry name" value="YcxB-like_C"/>
</dbReference>
<organism evidence="2 3">
    <name type="scientific">Capsulimonas corticalis</name>
    <dbReference type="NCBI Taxonomy" id="2219043"/>
    <lineage>
        <taxon>Bacteria</taxon>
        <taxon>Bacillati</taxon>
        <taxon>Armatimonadota</taxon>
        <taxon>Armatimonadia</taxon>
        <taxon>Capsulimonadales</taxon>
        <taxon>Capsulimonadaceae</taxon>
        <taxon>Capsulimonas</taxon>
    </lineage>
</organism>
<dbReference type="Proteomes" id="UP000287394">
    <property type="component" value="Chromosome"/>
</dbReference>
<reference evidence="2 3" key="1">
    <citation type="journal article" date="2019" name="Int. J. Syst. Evol. Microbiol.">
        <title>Capsulimonas corticalis gen. nov., sp. nov., an aerobic capsulated bacterium, of a novel bacterial order, Capsulimonadales ord. nov., of the class Armatimonadia of the phylum Armatimonadetes.</title>
        <authorList>
            <person name="Li J."/>
            <person name="Kudo C."/>
            <person name="Tonouchi A."/>
        </authorList>
    </citation>
    <scope>NUCLEOTIDE SEQUENCE [LARGE SCALE GENOMIC DNA]</scope>
    <source>
        <strain evidence="2 3">AX-7</strain>
    </source>
</reference>
<evidence type="ECO:0000313" key="2">
    <source>
        <dbReference type="EMBL" id="BDI33634.1"/>
    </source>
</evidence>
<dbReference type="EMBL" id="AP025739">
    <property type="protein sequence ID" value="BDI33634.1"/>
    <property type="molecule type" value="Genomic_DNA"/>
</dbReference>
<name>A0A402D0J5_9BACT</name>
<dbReference type="AlphaFoldDB" id="A0A402D0J5"/>
<sequence>MEQSYQLDQKDYLQFNHFIITSDRRFLAQRILRVLLFPLVIAFELYQYGVPMPLYLALVAAGLAAWLVLMQIGIRRAVIAAVKVRVGSIGLFTTSIDTAGIHVEGPVTDTRVRWSKIISITESPQHLLFLLGPAFGFMIPKASFRDPEHARQFLETARAYQAGTLPLDAPVSTSGAWPPPPQRLR</sequence>
<evidence type="ECO:0000259" key="1">
    <source>
        <dbReference type="Pfam" id="PF14317"/>
    </source>
</evidence>
<evidence type="ECO:0000313" key="3">
    <source>
        <dbReference type="Proteomes" id="UP000287394"/>
    </source>
</evidence>
<protein>
    <recommendedName>
        <fullName evidence="1">YcxB-like C-terminal domain-containing protein</fullName>
    </recommendedName>
</protein>